<dbReference type="GO" id="GO:0000502">
    <property type="term" value="C:proteasome complex"/>
    <property type="evidence" value="ECO:0007669"/>
    <property type="project" value="UniProtKB-KW"/>
</dbReference>
<dbReference type="SUPFAM" id="SSF159659">
    <property type="entry name" value="Cgl1923-like"/>
    <property type="match status" value="1"/>
</dbReference>
<dbReference type="Proteomes" id="UP000605805">
    <property type="component" value="Unassembled WGS sequence"/>
</dbReference>
<dbReference type="Gene3D" id="3.40.50.10900">
    <property type="entry name" value="PAC-like subunit"/>
    <property type="match status" value="1"/>
</dbReference>
<evidence type="ECO:0000313" key="1">
    <source>
        <dbReference type="EMBL" id="HIP57586.1"/>
    </source>
</evidence>
<protein>
    <submittedName>
        <fullName evidence="1">Proteasome assembly chaperone family protein</fullName>
    </submittedName>
</protein>
<gene>
    <name evidence="1" type="ORF">EYH02_05955</name>
</gene>
<dbReference type="AlphaFoldDB" id="A0A832Z188"/>
<dbReference type="Pfam" id="PF09754">
    <property type="entry name" value="PAC2"/>
    <property type="match status" value="1"/>
</dbReference>
<sequence>MSFINSQYYADKGCKELFNVYREEWIGDFRFIEYEEFQLDKPSYLVVGLPDAGLVSVIAASHMIKKLEAKEVGGIDSYYLPPVAIIHQGVPRPPIRIFAKERVLIVYSEMLPPTNTIPALVNALLDYAMRRGVDNVICMTGLPIPNRFEVENLRSFFIPSTKRALEIGKNAGIQLFENGYLVGPYALLLKEAMRRRMNAIVLLTESFMEFPDPEASAKNLELFSKISGIGIDVKELHEQAEVIRVRAREHMKRVLPGLAQMRKEYEYAPPLYT</sequence>
<comment type="caution">
    <text evidence="1">The sequence shown here is derived from an EMBL/GenBank/DDBJ whole genome shotgun (WGS) entry which is preliminary data.</text>
</comment>
<evidence type="ECO:0000313" key="2">
    <source>
        <dbReference type="Proteomes" id="UP000605805"/>
    </source>
</evidence>
<reference evidence="1" key="1">
    <citation type="journal article" date="2020" name="ISME J.">
        <title>Gammaproteobacteria mediating utilization of methyl-, sulfur- and petroleum organic compounds in deep ocean hydrothermal plumes.</title>
        <authorList>
            <person name="Zhou Z."/>
            <person name="Liu Y."/>
            <person name="Pan J."/>
            <person name="Cron B.R."/>
            <person name="Toner B.M."/>
            <person name="Anantharaman K."/>
            <person name="Breier J.A."/>
            <person name="Dick G.J."/>
            <person name="Li M."/>
        </authorList>
    </citation>
    <scope>NUCLEOTIDE SEQUENCE</scope>
    <source>
        <strain evidence="1">SZUA-1435</strain>
    </source>
</reference>
<name>A0A832Z188_9CREN</name>
<organism evidence="1 2">
    <name type="scientific">Ignisphaera aggregans</name>
    <dbReference type="NCBI Taxonomy" id="334771"/>
    <lineage>
        <taxon>Archaea</taxon>
        <taxon>Thermoproteota</taxon>
        <taxon>Thermoprotei</taxon>
        <taxon>Desulfurococcales</taxon>
        <taxon>Desulfurococcaceae</taxon>
        <taxon>Ignisphaera</taxon>
    </lineage>
</organism>
<dbReference type="PANTHER" id="PTHR35610:SF3">
    <property type="entry name" value="PROTEASOME ASSEMBLY CHAPERONE FAMILY PROTEIN"/>
    <property type="match status" value="1"/>
</dbReference>
<dbReference type="PANTHER" id="PTHR35610">
    <property type="entry name" value="3-ISOPROPYLMALATE DEHYDRATASE-RELATED"/>
    <property type="match status" value="1"/>
</dbReference>
<dbReference type="EMBL" id="DQTV01000121">
    <property type="protein sequence ID" value="HIP57586.1"/>
    <property type="molecule type" value="Genomic_DNA"/>
</dbReference>
<dbReference type="InterPro" id="IPR038389">
    <property type="entry name" value="PSMG2_sf"/>
</dbReference>
<dbReference type="InterPro" id="IPR019151">
    <property type="entry name" value="Proteasome_assmbl_chaperone_2"/>
</dbReference>
<accession>A0A832Z188</accession>
<keyword evidence="1" id="KW-0647">Proteasome</keyword>
<proteinExistence type="predicted"/>